<organism evidence="2 3">
    <name type="scientific">Ideonella oryzae</name>
    <dbReference type="NCBI Taxonomy" id="2937441"/>
    <lineage>
        <taxon>Bacteria</taxon>
        <taxon>Pseudomonadati</taxon>
        <taxon>Pseudomonadota</taxon>
        <taxon>Betaproteobacteria</taxon>
        <taxon>Burkholderiales</taxon>
        <taxon>Sphaerotilaceae</taxon>
        <taxon>Ideonella</taxon>
    </lineage>
</organism>
<sequence length="182" mass="20843">MPSPFAQSRVALHQLAQRLMRHGLILLSMVMMVGNAAAEPSADATEWATAISKHAKDGRVIVFRYVTEFRPSFVKASLPDRVILVWRYETLSGLPVAAEREEMDRMEDMLSPFVEKVGFGMLAMVSTGNGFREWTYYVRSEDEFLKALNVALAGERRFPIEVHTGPDPQWFTYERFRRGIRQ</sequence>
<accession>A0ABT1BR59</accession>
<keyword evidence="3" id="KW-1185">Reference proteome</keyword>
<comment type="caution">
    <text evidence="2">The sequence shown here is derived from an EMBL/GenBank/DDBJ whole genome shotgun (WGS) entry which is preliminary data.</text>
</comment>
<evidence type="ECO:0000259" key="1">
    <source>
        <dbReference type="Pfam" id="PF05117"/>
    </source>
</evidence>
<proteinExistence type="predicted"/>
<protein>
    <submittedName>
        <fullName evidence="2">DUF695 domain-containing protein</fullName>
    </submittedName>
</protein>
<evidence type="ECO:0000313" key="3">
    <source>
        <dbReference type="Proteomes" id="UP001204851"/>
    </source>
</evidence>
<dbReference type="InterPro" id="IPR016097">
    <property type="entry name" value="DUF695"/>
</dbReference>
<dbReference type="RefSeq" id="WP_252771411.1">
    <property type="nucleotide sequence ID" value="NZ_JAMXMC010000011.1"/>
</dbReference>
<dbReference type="EMBL" id="JAMXMC010000011">
    <property type="protein sequence ID" value="MCO5978668.1"/>
    <property type="molecule type" value="Genomic_DNA"/>
</dbReference>
<gene>
    <name evidence="2" type="ORF">M0L44_18380</name>
</gene>
<feature type="domain" description="DUF695" evidence="1">
    <location>
        <begin position="58"/>
        <end position="176"/>
    </location>
</feature>
<evidence type="ECO:0000313" key="2">
    <source>
        <dbReference type="EMBL" id="MCO5978668.1"/>
    </source>
</evidence>
<name>A0ABT1BR59_9BURK</name>
<dbReference type="Pfam" id="PF05117">
    <property type="entry name" value="DUF695"/>
    <property type="match status" value="1"/>
</dbReference>
<dbReference type="Proteomes" id="UP001204851">
    <property type="component" value="Unassembled WGS sequence"/>
</dbReference>
<reference evidence="2 3" key="1">
    <citation type="submission" date="2022-06" db="EMBL/GenBank/DDBJ databases">
        <title>Ideonella sp. NS12-5 Genome sequencing and assembly.</title>
        <authorList>
            <person name="Jung Y."/>
        </authorList>
    </citation>
    <scope>NUCLEOTIDE SEQUENCE [LARGE SCALE GENOMIC DNA]</scope>
    <source>
        <strain evidence="2 3">NS12-5</strain>
    </source>
</reference>